<dbReference type="PANTHER" id="PTHR11860">
    <property type="entry name" value="POLYMERIC-IMMUNOGLOBULIN RECEPTOR"/>
    <property type="match status" value="1"/>
</dbReference>
<feature type="domain" description="Ig-like" evidence="6">
    <location>
        <begin position="127"/>
        <end position="203"/>
    </location>
</feature>
<dbReference type="InterPro" id="IPR007110">
    <property type="entry name" value="Ig-like_dom"/>
</dbReference>
<keyword evidence="5" id="KW-0732">Signal</keyword>
<dbReference type="InterPro" id="IPR013106">
    <property type="entry name" value="Ig_V-set"/>
</dbReference>
<evidence type="ECO:0000256" key="3">
    <source>
        <dbReference type="ARBA" id="ARBA00023136"/>
    </source>
</evidence>
<dbReference type="Bgee" id="ENSLOCG00000011033">
    <property type="expression patterns" value="Expressed in pharyngeal gill and 7 other cell types or tissues"/>
</dbReference>
<feature type="transmembrane region" description="Helical" evidence="4">
    <location>
        <begin position="285"/>
        <end position="302"/>
    </location>
</feature>
<evidence type="ECO:0000259" key="6">
    <source>
        <dbReference type="PROSITE" id="PS50835"/>
    </source>
</evidence>
<proteinExistence type="predicted"/>
<dbReference type="InterPro" id="IPR036179">
    <property type="entry name" value="Ig-like_dom_sf"/>
</dbReference>
<dbReference type="GO" id="GO:0004888">
    <property type="term" value="F:transmembrane signaling receptor activity"/>
    <property type="evidence" value="ECO:0000318"/>
    <property type="project" value="GO_Central"/>
</dbReference>
<feature type="chain" id="PRO_5004868507" evidence="5">
    <location>
        <begin position="17"/>
        <end position="343"/>
    </location>
</feature>
<dbReference type="InterPro" id="IPR013783">
    <property type="entry name" value="Ig-like_fold"/>
</dbReference>
<comment type="subcellular location">
    <subcellularLocation>
        <location evidence="1">Membrane</location>
    </subcellularLocation>
</comment>
<dbReference type="GO" id="GO:0007165">
    <property type="term" value="P:signal transduction"/>
    <property type="evidence" value="ECO:0000318"/>
    <property type="project" value="GO_Central"/>
</dbReference>
<organism evidence="7 8">
    <name type="scientific">Lepisosteus oculatus</name>
    <name type="common">Spotted gar</name>
    <dbReference type="NCBI Taxonomy" id="7918"/>
    <lineage>
        <taxon>Eukaryota</taxon>
        <taxon>Metazoa</taxon>
        <taxon>Chordata</taxon>
        <taxon>Craniata</taxon>
        <taxon>Vertebrata</taxon>
        <taxon>Euteleostomi</taxon>
        <taxon>Actinopterygii</taxon>
        <taxon>Neopterygii</taxon>
        <taxon>Holostei</taxon>
        <taxon>Semionotiformes</taxon>
        <taxon>Lepisosteidae</taxon>
        <taxon>Lepisosteus</taxon>
    </lineage>
</organism>
<evidence type="ECO:0000313" key="8">
    <source>
        <dbReference type="Proteomes" id="UP000018468"/>
    </source>
</evidence>
<dbReference type="SUPFAM" id="SSF48726">
    <property type="entry name" value="Immunoglobulin"/>
    <property type="match status" value="2"/>
</dbReference>
<dbReference type="PROSITE" id="PS50835">
    <property type="entry name" value="IG_LIKE"/>
    <property type="match status" value="1"/>
</dbReference>
<keyword evidence="2 4" id="KW-0812">Transmembrane</keyword>
<dbReference type="Ensembl" id="ENSLOCT00000013566.1">
    <property type="protein sequence ID" value="ENSLOCP00000013537.1"/>
    <property type="gene ID" value="ENSLOCG00000011033.1"/>
</dbReference>
<dbReference type="EMBL" id="AHAT01016755">
    <property type="status" value="NOT_ANNOTATED_CDS"/>
    <property type="molecule type" value="Genomic_DNA"/>
</dbReference>
<dbReference type="STRING" id="7918.ENSLOCP00000013537"/>
<keyword evidence="3 4" id="KW-0472">Membrane</keyword>
<accession>W5MYS8</accession>
<dbReference type="OrthoDB" id="8902439at2759"/>
<keyword evidence="8" id="KW-1185">Reference proteome</keyword>
<dbReference type="GeneID" id="107076814"/>
<sequence length="343" mass="39460">MRVLCLMLLFQSSVQLHCDRAEEKSTVAGTLTVVCHYKTNGYLYNKKYWCHGESRNWCEILADSDNFVKWEYRGRIFLQDRQGVLLIRMTQLRLDDTGVYWVGIDRPYTDIMWKITIKVTEVPVSRPNLVFLGPAEVSCSGQPLIVRCNSVQGTGVKYTWYKSVQPADVPVQFSTDLTLCCTTLAESQLYYCTASNSVNQEHSDLVRAELLKPAEEQCAYHVTIGSDHSYECWDEELMSTATALISTEFTDGYLPSSVVREASEFNVSVRCSWTVKSLSYEVCRWLLFVALLVSFILLRRYFKNKGHRKHYSTYLEKKLHRNCRGLKELNSKEIISSLSAQHL</sequence>
<dbReference type="InParanoid" id="W5MYS8"/>
<dbReference type="Gene3D" id="2.60.40.10">
    <property type="entry name" value="Immunoglobulins"/>
    <property type="match status" value="2"/>
</dbReference>
<dbReference type="eggNOG" id="ENOG502SPH4">
    <property type="taxonomic scope" value="Eukaryota"/>
</dbReference>
<evidence type="ECO:0000313" key="7">
    <source>
        <dbReference type="Ensembl" id="ENSLOCP00000013537.1"/>
    </source>
</evidence>
<dbReference type="HOGENOM" id="CLU_847205_0_0_1"/>
<reference evidence="8" key="1">
    <citation type="submission" date="2011-12" db="EMBL/GenBank/DDBJ databases">
        <title>The Draft Genome of Lepisosteus oculatus.</title>
        <authorList>
            <consortium name="The Broad Institute Genome Assembly &amp; Analysis Group"/>
            <consortium name="Computational R&amp;D Group"/>
            <consortium name="and Sequencing Platform"/>
            <person name="Di Palma F."/>
            <person name="Alfoldi J."/>
            <person name="Johnson J."/>
            <person name="Berlin A."/>
            <person name="Gnerre S."/>
            <person name="Jaffe D."/>
            <person name="MacCallum I."/>
            <person name="Young S."/>
            <person name="Walker B.J."/>
            <person name="Lander E.S."/>
            <person name="Lindblad-Toh K."/>
        </authorList>
    </citation>
    <scope>NUCLEOTIDE SEQUENCE [LARGE SCALE GENOMIC DNA]</scope>
</reference>
<reference evidence="7" key="2">
    <citation type="submission" date="2025-08" db="UniProtKB">
        <authorList>
            <consortium name="Ensembl"/>
        </authorList>
    </citation>
    <scope>IDENTIFICATION</scope>
</reference>
<dbReference type="GeneTree" id="ENSGT00990000203827"/>
<evidence type="ECO:0000256" key="2">
    <source>
        <dbReference type="ARBA" id="ARBA00022692"/>
    </source>
</evidence>
<name>W5MYS8_LEPOC</name>
<reference evidence="7" key="3">
    <citation type="submission" date="2025-09" db="UniProtKB">
        <authorList>
            <consortium name="Ensembl"/>
        </authorList>
    </citation>
    <scope>IDENTIFICATION</scope>
</reference>
<dbReference type="KEGG" id="loc:107076814"/>
<feature type="signal peptide" evidence="5">
    <location>
        <begin position="1"/>
        <end position="16"/>
    </location>
</feature>
<protein>
    <submittedName>
        <fullName evidence="7">Uncharacterized LOC107076814</fullName>
    </submittedName>
</protein>
<dbReference type="GO" id="GO:0005886">
    <property type="term" value="C:plasma membrane"/>
    <property type="evidence" value="ECO:0000318"/>
    <property type="project" value="GO_Central"/>
</dbReference>
<evidence type="ECO:0000256" key="4">
    <source>
        <dbReference type="SAM" id="Phobius"/>
    </source>
</evidence>
<dbReference type="OMA" id="CIYVANI"/>
<dbReference type="InterPro" id="IPR050671">
    <property type="entry name" value="CD300_family_receptors"/>
</dbReference>
<dbReference type="Proteomes" id="UP000018468">
    <property type="component" value="Linkage group LG3"/>
</dbReference>
<keyword evidence="4" id="KW-1133">Transmembrane helix</keyword>
<evidence type="ECO:0000256" key="1">
    <source>
        <dbReference type="ARBA" id="ARBA00004370"/>
    </source>
</evidence>
<evidence type="ECO:0000256" key="5">
    <source>
        <dbReference type="SAM" id="SignalP"/>
    </source>
</evidence>
<dbReference type="Pfam" id="PF07686">
    <property type="entry name" value="V-set"/>
    <property type="match status" value="1"/>
</dbReference>
<dbReference type="PANTHER" id="PTHR11860:SF96">
    <property type="match status" value="1"/>
</dbReference>
<dbReference type="AlphaFoldDB" id="W5MYS8"/>